<dbReference type="Proteomes" id="UP001164746">
    <property type="component" value="Chromosome 14"/>
</dbReference>
<accession>A0ABY7FRU7</accession>
<dbReference type="EMBL" id="CP111025">
    <property type="protein sequence ID" value="WAR24948.1"/>
    <property type="molecule type" value="Genomic_DNA"/>
</dbReference>
<sequence>MNLTGQWQVAANPCVKNALHALNFPHPSDAAKFLQCGQYERIVPLESSTTRRLPPALHQRQAKRLPTIIAYKKTGLNMTVGNAIYYSCSFPRNK</sequence>
<protein>
    <submittedName>
        <fullName evidence="1">Uncharacterized protein</fullName>
    </submittedName>
</protein>
<organism evidence="1 2">
    <name type="scientific">Mya arenaria</name>
    <name type="common">Soft-shell clam</name>
    <dbReference type="NCBI Taxonomy" id="6604"/>
    <lineage>
        <taxon>Eukaryota</taxon>
        <taxon>Metazoa</taxon>
        <taxon>Spiralia</taxon>
        <taxon>Lophotrochozoa</taxon>
        <taxon>Mollusca</taxon>
        <taxon>Bivalvia</taxon>
        <taxon>Autobranchia</taxon>
        <taxon>Heteroconchia</taxon>
        <taxon>Euheterodonta</taxon>
        <taxon>Imparidentia</taxon>
        <taxon>Neoheterodontei</taxon>
        <taxon>Myida</taxon>
        <taxon>Myoidea</taxon>
        <taxon>Myidae</taxon>
        <taxon>Mya</taxon>
    </lineage>
</organism>
<evidence type="ECO:0000313" key="1">
    <source>
        <dbReference type="EMBL" id="WAR24948.1"/>
    </source>
</evidence>
<name>A0ABY7FRU7_MYAAR</name>
<evidence type="ECO:0000313" key="2">
    <source>
        <dbReference type="Proteomes" id="UP001164746"/>
    </source>
</evidence>
<reference evidence="1" key="1">
    <citation type="submission" date="2022-11" db="EMBL/GenBank/DDBJ databases">
        <title>Centuries of genome instability and evolution in soft-shell clam transmissible cancer (bioRxiv).</title>
        <authorList>
            <person name="Hart S.F.M."/>
            <person name="Yonemitsu M.A."/>
            <person name="Giersch R.M."/>
            <person name="Beal B.F."/>
            <person name="Arriagada G."/>
            <person name="Davis B.W."/>
            <person name="Ostrander E.A."/>
            <person name="Goff S.P."/>
            <person name="Metzger M.J."/>
        </authorList>
    </citation>
    <scope>NUCLEOTIDE SEQUENCE</scope>
    <source>
        <strain evidence="1">MELC-2E11</strain>
        <tissue evidence="1">Siphon/mantle</tissue>
    </source>
</reference>
<proteinExistence type="predicted"/>
<keyword evidence="2" id="KW-1185">Reference proteome</keyword>
<gene>
    <name evidence="1" type="ORF">MAR_010652</name>
</gene>